<dbReference type="AlphaFoldDB" id="A0A7R9K0Q0"/>
<gene>
    <name evidence="2" type="ORF">TGEB3V08_LOCUS6914</name>
</gene>
<feature type="region of interest" description="Disordered" evidence="1">
    <location>
        <begin position="162"/>
        <end position="237"/>
    </location>
</feature>
<reference evidence="2" key="1">
    <citation type="submission" date="2020-11" db="EMBL/GenBank/DDBJ databases">
        <authorList>
            <person name="Tran Van P."/>
        </authorList>
    </citation>
    <scope>NUCLEOTIDE SEQUENCE</scope>
</reference>
<feature type="compositionally biased region" description="Basic and acidic residues" evidence="1">
    <location>
        <begin position="162"/>
        <end position="171"/>
    </location>
</feature>
<name>A0A7R9K0Q0_TIMGE</name>
<organism evidence="2">
    <name type="scientific">Timema genevievae</name>
    <name type="common">Walking stick</name>
    <dbReference type="NCBI Taxonomy" id="629358"/>
    <lineage>
        <taxon>Eukaryota</taxon>
        <taxon>Metazoa</taxon>
        <taxon>Ecdysozoa</taxon>
        <taxon>Arthropoda</taxon>
        <taxon>Hexapoda</taxon>
        <taxon>Insecta</taxon>
        <taxon>Pterygota</taxon>
        <taxon>Neoptera</taxon>
        <taxon>Polyneoptera</taxon>
        <taxon>Phasmatodea</taxon>
        <taxon>Timematodea</taxon>
        <taxon>Timematoidea</taxon>
        <taxon>Timematidae</taxon>
        <taxon>Timema</taxon>
    </lineage>
</organism>
<evidence type="ECO:0000313" key="2">
    <source>
        <dbReference type="EMBL" id="CAD7597921.1"/>
    </source>
</evidence>
<sequence>MFRFHQGHNQEKRRYTLLQKISAKHVGFLRHWTLQQNKVGHPSDMTISREVAMRIQWDLPSPPFTGASSSSNCNLERAPHSYFLAISRSRRRSSHSVAVSVVTVLRQKRNAFPTIDAVDTEDELDEDGEFVGLASTETNYLHDKWLVNTKFCGKDLSDKIDTGADPLHENGPRVQQEPDELPNNSSSSPRRESILPVHPTPSEVATEVPQLDGSSPKSSTPAQRSQRSRKPVDRLDL</sequence>
<evidence type="ECO:0000256" key="1">
    <source>
        <dbReference type="SAM" id="MobiDB-lite"/>
    </source>
</evidence>
<dbReference type="EMBL" id="OE841945">
    <property type="protein sequence ID" value="CAD7597921.1"/>
    <property type="molecule type" value="Genomic_DNA"/>
</dbReference>
<protein>
    <submittedName>
        <fullName evidence="2">Uncharacterized protein</fullName>
    </submittedName>
</protein>
<proteinExistence type="predicted"/>
<feature type="compositionally biased region" description="Polar residues" evidence="1">
    <location>
        <begin position="212"/>
        <end position="225"/>
    </location>
</feature>
<accession>A0A7R9K0Q0</accession>